<dbReference type="PROSITE" id="PS51257">
    <property type="entry name" value="PROKAR_LIPOPROTEIN"/>
    <property type="match status" value="1"/>
</dbReference>
<dbReference type="RefSeq" id="WP_194232172.1">
    <property type="nucleotide sequence ID" value="NZ_AP025343.1"/>
</dbReference>
<evidence type="ECO:0000256" key="1">
    <source>
        <dbReference type="SAM" id="SignalP"/>
    </source>
</evidence>
<dbReference type="PANTHER" id="PTHR43649:SF12">
    <property type="entry name" value="DIACETYLCHITOBIOSE BINDING PROTEIN DASA"/>
    <property type="match status" value="1"/>
</dbReference>
<proteinExistence type="predicted"/>
<dbReference type="Pfam" id="PF01547">
    <property type="entry name" value="SBP_bac_1"/>
    <property type="match status" value="1"/>
</dbReference>
<organism evidence="2 3">
    <name type="scientific">Paenibacillus azoreducens</name>
    <dbReference type="NCBI Taxonomy" id="116718"/>
    <lineage>
        <taxon>Bacteria</taxon>
        <taxon>Bacillati</taxon>
        <taxon>Bacillota</taxon>
        <taxon>Bacilli</taxon>
        <taxon>Bacillales</taxon>
        <taxon>Paenibacillaceae</taxon>
        <taxon>Paenibacillus</taxon>
    </lineage>
</organism>
<dbReference type="InterPro" id="IPR050490">
    <property type="entry name" value="Bact_solute-bd_prot1"/>
</dbReference>
<accession>A0A919Y7J4</accession>
<gene>
    <name evidence="2" type="ORF">J34TS1_00190</name>
</gene>
<sequence length="459" mass="51428">MRKKSKRNFLASTCLLLSLFTVLSGCGGNSDSASKSSDDAGKSGDQITLKYYNWDNADQEGNTDAMLKEFEAQNPGIKVEHVVLVPGNSVEMMKKLDFLISSGEAIDVVNLPSAGGVVERAARGAFAPLNEFYDKEGLKPEDEYYVNPKVDDKYYGMQMTAGYQFILLNKDALDEAGLAVPKFGWTWDDFREYAKKLTKGEGTDKRYGTYFHTWELYVNAPAQTVMKDPYRYDDGTTILSDPTYKYFFQLRKDMETVDKSAKTYADTLAAKLNYRSEFFSGSAAMLLTGSFMIPDPGNVEQYPHDFKTAFAPVPLPPQNALPKDYEGGKYFVGGGQLAMGATSKHKEEAFKLMRFMTTNDSDARQEFSGWKKADQNKLLDRLIGKNTDKYDVESLKNTLFGPDIKYLDASKVVTTSGSDLTKVIDDGFSKFMLSNEPIDQVQKWMVDEATKIINEKESK</sequence>
<name>A0A919Y7J4_9BACL</name>
<reference evidence="2 3" key="1">
    <citation type="submission" date="2021-03" db="EMBL/GenBank/DDBJ databases">
        <title>Antimicrobial resistance genes in bacteria isolated from Japanese honey, and their potential for conferring macrolide and lincosamide resistance in the American foulbrood pathogen Paenibacillus larvae.</title>
        <authorList>
            <person name="Okamoto M."/>
            <person name="Kumagai M."/>
            <person name="Kanamori H."/>
            <person name="Takamatsu D."/>
        </authorList>
    </citation>
    <scope>NUCLEOTIDE SEQUENCE [LARGE SCALE GENOMIC DNA]</scope>
    <source>
        <strain evidence="2 3">J34TS1</strain>
    </source>
</reference>
<feature type="chain" id="PRO_5038712120" evidence="1">
    <location>
        <begin position="25"/>
        <end position="459"/>
    </location>
</feature>
<protein>
    <submittedName>
        <fullName evidence="2">Sugar ABC transporter substrate-binding protein</fullName>
    </submittedName>
</protein>
<dbReference type="AlphaFoldDB" id="A0A919Y7J4"/>
<dbReference type="Proteomes" id="UP000682811">
    <property type="component" value="Unassembled WGS sequence"/>
</dbReference>
<dbReference type="PANTHER" id="PTHR43649">
    <property type="entry name" value="ARABINOSE-BINDING PROTEIN-RELATED"/>
    <property type="match status" value="1"/>
</dbReference>
<dbReference type="Gene3D" id="3.40.190.10">
    <property type="entry name" value="Periplasmic binding protein-like II"/>
    <property type="match status" value="1"/>
</dbReference>
<comment type="caution">
    <text evidence="2">The sequence shown here is derived from an EMBL/GenBank/DDBJ whole genome shotgun (WGS) entry which is preliminary data.</text>
</comment>
<feature type="signal peptide" evidence="1">
    <location>
        <begin position="1"/>
        <end position="24"/>
    </location>
</feature>
<keyword evidence="3" id="KW-1185">Reference proteome</keyword>
<dbReference type="SUPFAM" id="SSF53850">
    <property type="entry name" value="Periplasmic binding protein-like II"/>
    <property type="match status" value="1"/>
</dbReference>
<evidence type="ECO:0000313" key="3">
    <source>
        <dbReference type="Proteomes" id="UP000682811"/>
    </source>
</evidence>
<evidence type="ECO:0000313" key="2">
    <source>
        <dbReference type="EMBL" id="GIO45254.1"/>
    </source>
</evidence>
<dbReference type="EMBL" id="BORT01000001">
    <property type="protein sequence ID" value="GIO45254.1"/>
    <property type="molecule type" value="Genomic_DNA"/>
</dbReference>
<keyword evidence="1" id="KW-0732">Signal</keyword>
<dbReference type="InterPro" id="IPR006059">
    <property type="entry name" value="SBP"/>
</dbReference>